<dbReference type="AlphaFoldDB" id="Q7VIU9"/>
<dbReference type="KEGG" id="hhe:HH_0505"/>
<dbReference type="EMBL" id="AE017125">
    <property type="protein sequence ID" value="AAP77102.1"/>
    <property type="molecule type" value="Genomic_DNA"/>
</dbReference>
<reference evidence="2 3" key="1">
    <citation type="journal article" date="2003" name="Proc. Natl. Acad. Sci. U.S.A.">
        <title>The complete genome sequence of the carcinogenic bacterium Helicobacter hepaticus.</title>
        <authorList>
            <person name="Suerbaum S."/>
            <person name="Josenhans C."/>
            <person name="Sterzenbach T."/>
            <person name="Drescher B."/>
            <person name="Brandt P."/>
            <person name="Bell M."/>
            <person name="Droege M."/>
            <person name="Fartmann B."/>
            <person name="Fischer H.-P."/>
            <person name="Ge Z."/>
            <person name="Hoerster A."/>
            <person name="Holland R."/>
            <person name="Klein K."/>
            <person name="Koenig J."/>
            <person name="Macko L."/>
            <person name="Mendz G.L."/>
            <person name="Nyakatura G."/>
            <person name="Schauer D.B."/>
            <person name="Shen Z."/>
            <person name="Weber J."/>
            <person name="Frosch M."/>
            <person name="Fox J.G."/>
        </authorList>
    </citation>
    <scope>NUCLEOTIDE SEQUENCE [LARGE SCALE GENOMIC DNA]</scope>
    <source>
        <strain evidence="3">ATCC 51449 / 3B1</strain>
    </source>
</reference>
<evidence type="ECO:0000313" key="3">
    <source>
        <dbReference type="Proteomes" id="UP000002495"/>
    </source>
</evidence>
<keyword evidence="3" id="KW-1185">Reference proteome</keyword>
<keyword evidence="1" id="KW-0812">Transmembrane</keyword>
<name>Q7VIU9_HELHP</name>
<keyword evidence="1" id="KW-0472">Membrane</keyword>
<keyword evidence="1" id="KW-1133">Transmembrane helix</keyword>
<gene>
    <name evidence="2" type="ordered locus">HH_0505</name>
</gene>
<sequence length="69" mass="8237">MTEKRYPKAQESKKWNELNTEEKAQVKKNWIRDILTGFVILLICFVMAMDYEFNKKCIVQNGATKCYKK</sequence>
<protein>
    <submittedName>
        <fullName evidence="2">Uncharacterized protein</fullName>
    </submittedName>
</protein>
<dbReference type="HOGENOM" id="CLU_2770212_0_0_7"/>
<organism evidence="2 3">
    <name type="scientific">Helicobacter hepaticus (strain ATCC 51449 / 3B1)</name>
    <dbReference type="NCBI Taxonomy" id="235279"/>
    <lineage>
        <taxon>Bacteria</taxon>
        <taxon>Pseudomonadati</taxon>
        <taxon>Campylobacterota</taxon>
        <taxon>Epsilonproteobacteria</taxon>
        <taxon>Campylobacterales</taxon>
        <taxon>Helicobacteraceae</taxon>
        <taxon>Helicobacter</taxon>
    </lineage>
</organism>
<evidence type="ECO:0000313" key="2">
    <source>
        <dbReference type="EMBL" id="AAP77102.1"/>
    </source>
</evidence>
<feature type="transmembrane region" description="Helical" evidence="1">
    <location>
        <begin position="30"/>
        <end position="49"/>
    </location>
</feature>
<dbReference type="Proteomes" id="UP000002495">
    <property type="component" value="Chromosome"/>
</dbReference>
<evidence type="ECO:0000256" key="1">
    <source>
        <dbReference type="SAM" id="Phobius"/>
    </source>
</evidence>
<proteinExistence type="predicted"/>
<accession>Q7VIU9</accession>
<dbReference type="RefSeq" id="WP_011115347.1">
    <property type="nucleotide sequence ID" value="NC_004917.1"/>
</dbReference>